<feature type="coiled-coil region" evidence="15">
    <location>
        <begin position="45"/>
        <end position="123"/>
    </location>
</feature>
<dbReference type="GO" id="GO:0046961">
    <property type="term" value="F:proton-transporting ATPase activity, rotational mechanism"/>
    <property type="evidence" value="ECO:0007669"/>
    <property type="project" value="TreeGrafter"/>
</dbReference>
<dbReference type="AlphaFoldDB" id="A0A1I2ZZ61"/>
<evidence type="ECO:0000256" key="9">
    <source>
        <dbReference type="ARBA" id="ARBA00023310"/>
    </source>
</evidence>
<keyword evidence="17" id="KW-1185">Reference proteome</keyword>
<dbReference type="STRING" id="442341.SAMN04487959_10435"/>
<evidence type="ECO:0000256" key="6">
    <source>
        <dbReference type="ARBA" id="ARBA00022989"/>
    </source>
</evidence>
<evidence type="ECO:0000256" key="15">
    <source>
        <dbReference type="SAM" id="Coils"/>
    </source>
</evidence>
<evidence type="ECO:0000256" key="14">
    <source>
        <dbReference type="RuleBase" id="RU003848"/>
    </source>
</evidence>
<keyword evidence="6 13" id="KW-1133">Transmembrane helix</keyword>
<keyword evidence="5 13" id="KW-0375">Hydrogen ion transport</keyword>
<keyword evidence="8 13" id="KW-0472">Membrane</keyword>
<comment type="subcellular location">
    <subcellularLocation>
        <location evidence="13">Cell membrane</location>
        <topology evidence="13">Single-pass membrane protein</topology>
    </subcellularLocation>
    <subcellularLocation>
        <location evidence="12">Endomembrane system</location>
        <topology evidence="12">Single-pass membrane protein</topology>
    </subcellularLocation>
</comment>
<dbReference type="HAMAP" id="MF_01398">
    <property type="entry name" value="ATP_synth_b_bprime"/>
    <property type="match status" value="1"/>
</dbReference>
<name>A0A1I2ZZ61_9GAMM</name>
<proteinExistence type="inferred from homology"/>
<dbReference type="Pfam" id="PF00213">
    <property type="entry name" value="OSCP"/>
    <property type="match status" value="1"/>
</dbReference>
<keyword evidence="3 13" id="KW-0138">CF(0)</keyword>
<dbReference type="Pfam" id="PF00430">
    <property type="entry name" value="ATP-synt_B"/>
    <property type="match status" value="1"/>
</dbReference>
<evidence type="ECO:0000256" key="10">
    <source>
        <dbReference type="ARBA" id="ARBA00025198"/>
    </source>
</evidence>
<comment type="similarity">
    <text evidence="1 13 14">Belongs to the ATPase B chain family.</text>
</comment>
<feature type="transmembrane region" description="Helical" evidence="13">
    <location>
        <begin position="6"/>
        <end position="27"/>
    </location>
</feature>
<comment type="function">
    <text evidence="10 13">F(1)F(0) ATP synthase produces ATP from ADP in the presence of a proton or sodium gradient. F-type ATPases consist of two structural domains, F(1) containing the extramembraneous catalytic core and F(0) containing the membrane proton channel, linked together by a central stalk and a peripheral stalk. During catalysis, ATP synthesis in the catalytic domain of F(1) is coupled via a rotary mechanism of the central stalk subunits to proton translocation.</text>
</comment>
<dbReference type="InterPro" id="IPR050059">
    <property type="entry name" value="ATP_synthase_B_chain"/>
</dbReference>
<evidence type="ECO:0000256" key="2">
    <source>
        <dbReference type="ARBA" id="ARBA00022448"/>
    </source>
</evidence>
<evidence type="ECO:0000313" key="16">
    <source>
        <dbReference type="EMBL" id="SFH43147.1"/>
    </source>
</evidence>
<keyword evidence="2 13" id="KW-0813">Transport</keyword>
<dbReference type="GO" id="GO:0045259">
    <property type="term" value="C:proton-transporting ATP synthase complex"/>
    <property type="evidence" value="ECO:0007669"/>
    <property type="project" value="UniProtKB-KW"/>
</dbReference>
<evidence type="ECO:0000256" key="4">
    <source>
        <dbReference type="ARBA" id="ARBA00022692"/>
    </source>
</evidence>
<evidence type="ECO:0000256" key="3">
    <source>
        <dbReference type="ARBA" id="ARBA00022547"/>
    </source>
</evidence>
<dbReference type="GO" id="GO:0046933">
    <property type="term" value="F:proton-transporting ATP synthase activity, rotational mechanism"/>
    <property type="evidence" value="ECO:0007669"/>
    <property type="project" value="UniProtKB-UniRule"/>
</dbReference>
<accession>A0A1I2ZZ61</accession>
<dbReference type="GO" id="GO:0012505">
    <property type="term" value="C:endomembrane system"/>
    <property type="evidence" value="ECO:0007669"/>
    <property type="project" value="UniProtKB-SubCell"/>
</dbReference>
<comment type="subunit">
    <text evidence="13">F-type ATPases have 2 components, F(1) - the catalytic core - and F(0) - the membrane proton channel. F(1) has five subunits: alpha(3), beta(3), gamma(1), delta(1), epsilon(1). F(0) has three main subunits: a(1), b(2) and c(10-14). The alpha and beta chains form an alternating ring which encloses part of the gamma chain. F(1) is attached to F(0) by a central stalk formed by the gamma and epsilon chains, while a peripheral stalk is formed by the delta and b chains.</text>
</comment>
<sequence>MALDWWTLGLQTLNVLVLIWLLSRFLLKPIAAIIAERQQAASRLLDDAATAKDEARQIRDAAEQARAEADRQRAAALHKAEHDADLARRQRLQEAGAEIERRHQQAQEALDAEQQMLQTAIEARAGQLALAIADKLMQRLPASARVEGFIDGLVEGLETLPAETRQTLSHPGVSLLLKVPRSLTDAEHGACSAALQRALGHPLKLEVSVDSGLIAGLELETEHAAVRNSLRADLARLETEMTLNDLQRP</sequence>
<evidence type="ECO:0000256" key="11">
    <source>
        <dbReference type="ARBA" id="ARBA00025614"/>
    </source>
</evidence>
<reference evidence="16 17" key="1">
    <citation type="submission" date="2016-10" db="EMBL/GenBank/DDBJ databases">
        <authorList>
            <person name="de Groot N.N."/>
        </authorList>
    </citation>
    <scope>NUCLEOTIDE SEQUENCE [LARGE SCALE GENOMIC DNA]</scope>
    <source>
        <strain evidence="16 17">CGMCC 1.6848</strain>
    </source>
</reference>
<evidence type="ECO:0000256" key="8">
    <source>
        <dbReference type="ARBA" id="ARBA00023136"/>
    </source>
</evidence>
<evidence type="ECO:0000313" key="17">
    <source>
        <dbReference type="Proteomes" id="UP000199040"/>
    </source>
</evidence>
<dbReference type="GO" id="GO:0005886">
    <property type="term" value="C:plasma membrane"/>
    <property type="evidence" value="ECO:0007669"/>
    <property type="project" value="UniProtKB-SubCell"/>
</dbReference>
<protein>
    <recommendedName>
        <fullName evidence="13">ATP synthase subunit b</fullName>
    </recommendedName>
    <alternativeName>
        <fullName evidence="13">ATP synthase F(0) sector subunit b</fullName>
    </alternativeName>
    <alternativeName>
        <fullName evidence="13">ATPase subunit I</fullName>
    </alternativeName>
    <alternativeName>
        <fullName evidence="13">F-type ATPase subunit b</fullName>
        <shortName evidence="13">F-ATPase subunit b</shortName>
    </alternativeName>
</protein>
<dbReference type="PANTHER" id="PTHR33445">
    <property type="entry name" value="ATP SYNTHASE SUBUNIT B', CHLOROPLASTIC"/>
    <property type="match status" value="1"/>
</dbReference>
<dbReference type="InterPro" id="IPR002146">
    <property type="entry name" value="ATP_synth_b/b'su_bac/chlpt"/>
</dbReference>
<keyword evidence="7 13" id="KW-0406">Ion transport</keyword>
<dbReference type="RefSeq" id="WP_092844413.1">
    <property type="nucleotide sequence ID" value="NZ_FOPY01000004.1"/>
</dbReference>
<evidence type="ECO:0000256" key="12">
    <source>
        <dbReference type="ARBA" id="ARBA00037847"/>
    </source>
</evidence>
<evidence type="ECO:0000256" key="1">
    <source>
        <dbReference type="ARBA" id="ARBA00005513"/>
    </source>
</evidence>
<dbReference type="InterPro" id="IPR000711">
    <property type="entry name" value="ATPase_OSCP/dsu"/>
</dbReference>
<dbReference type="CDD" id="cd06503">
    <property type="entry name" value="ATP-synt_Fo_b"/>
    <property type="match status" value="1"/>
</dbReference>
<evidence type="ECO:0000256" key="5">
    <source>
        <dbReference type="ARBA" id="ARBA00022781"/>
    </source>
</evidence>
<keyword evidence="4 13" id="KW-0812">Transmembrane</keyword>
<organism evidence="16 17">
    <name type="scientific">Modicisalibacter xianhensis</name>
    <dbReference type="NCBI Taxonomy" id="442341"/>
    <lineage>
        <taxon>Bacteria</taxon>
        <taxon>Pseudomonadati</taxon>
        <taxon>Pseudomonadota</taxon>
        <taxon>Gammaproteobacteria</taxon>
        <taxon>Oceanospirillales</taxon>
        <taxon>Halomonadaceae</taxon>
        <taxon>Modicisalibacter</taxon>
    </lineage>
</organism>
<keyword evidence="13" id="KW-1003">Cell membrane</keyword>
<gene>
    <name evidence="13" type="primary">atpF</name>
    <name evidence="16" type="ORF">SAMN04487959_10435</name>
</gene>
<dbReference type="Proteomes" id="UP000199040">
    <property type="component" value="Unassembled WGS sequence"/>
</dbReference>
<keyword evidence="9 13" id="KW-0066">ATP synthesis</keyword>
<dbReference type="PANTHER" id="PTHR33445:SF2">
    <property type="entry name" value="ATP SYNTHASE SUBUNIT B', CHLOROPLASTIC"/>
    <property type="match status" value="1"/>
</dbReference>
<evidence type="ECO:0000256" key="7">
    <source>
        <dbReference type="ARBA" id="ARBA00023065"/>
    </source>
</evidence>
<evidence type="ECO:0000256" key="13">
    <source>
        <dbReference type="HAMAP-Rule" id="MF_01398"/>
    </source>
</evidence>
<comment type="function">
    <text evidence="11">Component of the F(0) channel, it forms part of the peripheral stalk, linking F(1) to F(0). The b'-subunit is a diverged and duplicated form of b found in plants and photosynthetic bacteria.</text>
</comment>
<dbReference type="EMBL" id="FOPY01000004">
    <property type="protein sequence ID" value="SFH43147.1"/>
    <property type="molecule type" value="Genomic_DNA"/>
</dbReference>
<keyword evidence="15" id="KW-0175">Coiled coil</keyword>